<dbReference type="InterPro" id="IPR006685">
    <property type="entry name" value="MscS_channel_2nd"/>
</dbReference>
<dbReference type="InterPro" id="IPR010920">
    <property type="entry name" value="LSM_dom_sf"/>
</dbReference>
<dbReference type="GO" id="GO:0008381">
    <property type="term" value="F:mechanosensitive monoatomic ion channel activity"/>
    <property type="evidence" value="ECO:0007669"/>
    <property type="project" value="InterPro"/>
</dbReference>
<evidence type="ECO:0000256" key="5">
    <source>
        <dbReference type="SAM" id="Phobius"/>
    </source>
</evidence>
<dbReference type="SUPFAM" id="SSF50182">
    <property type="entry name" value="Sm-like ribonucleoproteins"/>
    <property type="match status" value="1"/>
</dbReference>
<dbReference type="AlphaFoldDB" id="A0A7Y8XZS5"/>
<reference evidence="7 8" key="1">
    <citation type="submission" date="2020-07" db="EMBL/GenBank/DDBJ databases">
        <authorList>
            <person name="Sun Q."/>
        </authorList>
    </citation>
    <scope>NUCLEOTIDE SEQUENCE [LARGE SCALE GENOMIC DNA]</scope>
    <source>
        <strain evidence="7 8">MAH-1</strain>
    </source>
</reference>
<protein>
    <submittedName>
        <fullName evidence="7">Mechanosensitive ion channel</fullName>
    </submittedName>
</protein>
<evidence type="ECO:0000256" key="1">
    <source>
        <dbReference type="ARBA" id="ARBA00004370"/>
    </source>
</evidence>
<comment type="caution">
    <text evidence="7">The sequence shown here is derived from an EMBL/GenBank/DDBJ whole genome shotgun (WGS) entry which is preliminary data.</text>
</comment>
<evidence type="ECO:0000256" key="3">
    <source>
        <dbReference type="ARBA" id="ARBA00022989"/>
    </source>
</evidence>
<organism evidence="7 8">
    <name type="scientific">Flavobacterium agri</name>
    <dbReference type="NCBI Taxonomy" id="2743471"/>
    <lineage>
        <taxon>Bacteria</taxon>
        <taxon>Pseudomonadati</taxon>
        <taxon>Bacteroidota</taxon>
        <taxon>Flavobacteriia</taxon>
        <taxon>Flavobacteriales</taxon>
        <taxon>Flavobacteriaceae</taxon>
        <taxon>Flavobacterium</taxon>
    </lineage>
</organism>
<dbReference type="EMBL" id="JACBJI010000001">
    <property type="protein sequence ID" value="NYA69805.1"/>
    <property type="molecule type" value="Genomic_DNA"/>
</dbReference>
<comment type="subcellular location">
    <subcellularLocation>
        <location evidence="1">Membrane</location>
    </subcellularLocation>
</comment>
<evidence type="ECO:0000313" key="8">
    <source>
        <dbReference type="Proteomes" id="UP000535020"/>
    </source>
</evidence>
<evidence type="ECO:0000313" key="7">
    <source>
        <dbReference type="EMBL" id="NYA69805.1"/>
    </source>
</evidence>
<feature type="transmembrane region" description="Helical" evidence="5">
    <location>
        <begin position="86"/>
        <end position="114"/>
    </location>
</feature>
<keyword evidence="8" id="KW-1185">Reference proteome</keyword>
<dbReference type="GO" id="GO:0016020">
    <property type="term" value="C:membrane"/>
    <property type="evidence" value="ECO:0007669"/>
    <property type="project" value="UniProtKB-SubCell"/>
</dbReference>
<dbReference type="Gene3D" id="2.30.30.60">
    <property type="match status" value="1"/>
</dbReference>
<feature type="domain" description="Mechanosensitive ion channel MscS" evidence="6">
    <location>
        <begin position="100"/>
        <end position="165"/>
    </location>
</feature>
<keyword evidence="2 5" id="KW-0812">Transmembrane</keyword>
<evidence type="ECO:0000256" key="4">
    <source>
        <dbReference type="ARBA" id="ARBA00023136"/>
    </source>
</evidence>
<dbReference type="InterPro" id="IPR045275">
    <property type="entry name" value="MscS_archaea/bacteria_type"/>
</dbReference>
<keyword evidence="4 5" id="KW-0472">Membrane</keyword>
<gene>
    <name evidence="7" type="ORF">HZF10_02655</name>
</gene>
<dbReference type="RefSeq" id="WP_176004629.1">
    <property type="nucleotide sequence ID" value="NZ_JABWMI010000005.1"/>
</dbReference>
<dbReference type="Pfam" id="PF00924">
    <property type="entry name" value="MS_channel_2nd"/>
    <property type="match status" value="1"/>
</dbReference>
<accession>A0A7Y8XZS5</accession>
<dbReference type="InterPro" id="IPR023408">
    <property type="entry name" value="MscS_beta-dom_sf"/>
</dbReference>
<dbReference type="PANTHER" id="PTHR30221:SF8">
    <property type="entry name" value="SMALL-CONDUCTANCE MECHANOSENSITIVE CHANNEL"/>
    <property type="match status" value="1"/>
</dbReference>
<evidence type="ECO:0000259" key="6">
    <source>
        <dbReference type="Pfam" id="PF00924"/>
    </source>
</evidence>
<feature type="transmembrane region" description="Helical" evidence="5">
    <location>
        <begin position="51"/>
        <end position="74"/>
    </location>
</feature>
<name>A0A7Y8XZS5_9FLAO</name>
<dbReference type="PANTHER" id="PTHR30221">
    <property type="entry name" value="SMALL-CONDUCTANCE MECHANOSENSITIVE CHANNEL"/>
    <property type="match status" value="1"/>
</dbReference>
<dbReference type="Gene3D" id="1.10.287.1260">
    <property type="match status" value="1"/>
</dbReference>
<dbReference type="Proteomes" id="UP000535020">
    <property type="component" value="Unassembled WGS sequence"/>
</dbReference>
<evidence type="ECO:0000256" key="2">
    <source>
        <dbReference type="ARBA" id="ARBA00022692"/>
    </source>
</evidence>
<proteinExistence type="predicted"/>
<feature type="transmembrane region" description="Helical" evidence="5">
    <location>
        <begin position="6"/>
        <end position="30"/>
    </location>
</feature>
<sequence>MDYSNFIIQYSGAIISTIILLVVVMLVRYFSTKAVKKYAVISEILEHRANLVIKYISVLLTVITMIAIIVIWGVDTDYIITTLSGVLAVIGVALFAQWSILSNITSGIILLFSFPFKIGDIIRIHDKDFPIEAEIDDIRTFHTLLKTQDGQYITYPNNLLLQKGITIVKNWYEPQEFTD</sequence>
<keyword evidence="3 5" id="KW-1133">Transmembrane helix</keyword>